<gene>
    <name evidence="1" type="ORF">V6N11_004045</name>
</gene>
<reference evidence="1 2" key="1">
    <citation type="journal article" date="2024" name="G3 (Bethesda)">
        <title>Genome assembly of Hibiscus sabdariffa L. provides insights into metabolisms of medicinal natural products.</title>
        <authorList>
            <person name="Kim T."/>
        </authorList>
    </citation>
    <scope>NUCLEOTIDE SEQUENCE [LARGE SCALE GENOMIC DNA]</scope>
    <source>
        <strain evidence="1">TK-2024</strain>
        <tissue evidence="1">Old leaves</tissue>
    </source>
</reference>
<keyword evidence="2" id="KW-1185">Reference proteome</keyword>
<organism evidence="1 2">
    <name type="scientific">Hibiscus sabdariffa</name>
    <name type="common">roselle</name>
    <dbReference type="NCBI Taxonomy" id="183260"/>
    <lineage>
        <taxon>Eukaryota</taxon>
        <taxon>Viridiplantae</taxon>
        <taxon>Streptophyta</taxon>
        <taxon>Embryophyta</taxon>
        <taxon>Tracheophyta</taxon>
        <taxon>Spermatophyta</taxon>
        <taxon>Magnoliopsida</taxon>
        <taxon>eudicotyledons</taxon>
        <taxon>Gunneridae</taxon>
        <taxon>Pentapetalae</taxon>
        <taxon>rosids</taxon>
        <taxon>malvids</taxon>
        <taxon>Malvales</taxon>
        <taxon>Malvaceae</taxon>
        <taxon>Malvoideae</taxon>
        <taxon>Hibiscus</taxon>
    </lineage>
</organism>
<evidence type="ECO:0000313" key="1">
    <source>
        <dbReference type="EMBL" id="KAK9023849.1"/>
    </source>
</evidence>
<evidence type="ECO:0008006" key="3">
    <source>
        <dbReference type="Google" id="ProtNLM"/>
    </source>
</evidence>
<comment type="caution">
    <text evidence="1">The sequence shown here is derived from an EMBL/GenBank/DDBJ whole genome shotgun (WGS) entry which is preliminary data.</text>
</comment>
<proteinExistence type="predicted"/>
<dbReference type="EMBL" id="JBBPBN010000015">
    <property type="protein sequence ID" value="KAK9023849.1"/>
    <property type="molecule type" value="Genomic_DNA"/>
</dbReference>
<dbReference type="Proteomes" id="UP001396334">
    <property type="component" value="Unassembled WGS sequence"/>
</dbReference>
<evidence type="ECO:0000313" key="2">
    <source>
        <dbReference type="Proteomes" id="UP001396334"/>
    </source>
</evidence>
<sequence>MRRLVNVRGALISARLLGVLGPKLHPFCIVVKLNPCGVPFSFDAESCTSQSPISSSNNMPEGVPRHLMCAGAIMGVF</sequence>
<protein>
    <recommendedName>
        <fullName evidence="3">Secreted protein</fullName>
    </recommendedName>
</protein>
<name>A0ABR2SFC4_9ROSI</name>
<accession>A0ABR2SFC4</accession>